<dbReference type="Gramene" id="TRITD2Av1G290920.1">
    <property type="protein sequence ID" value="TRITD2Av1G290920.1"/>
    <property type="gene ID" value="TRITD2Av1G290920"/>
</dbReference>
<dbReference type="AlphaFoldDB" id="A0A9R1P9F7"/>
<dbReference type="PIRSF" id="PIRSF000654">
    <property type="entry name" value="Integrin-linked_kinase"/>
    <property type="match status" value="1"/>
</dbReference>
<dbReference type="GO" id="GO:0004674">
    <property type="term" value="F:protein serine/threonine kinase activity"/>
    <property type="evidence" value="ECO:0007669"/>
    <property type="project" value="UniProtKB-KW"/>
</dbReference>
<dbReference type="PANTHER" id="PTHR45707">
    <property type="entry name" value="C2 CALCIUM/LIPID-BINDING PLANT PHOSPHORIBOSYLTRANSFERASE FAMILY PROTEIN"/>
    <property type="match status" value="1"/>
</dbReference>
<evidence type="ECO:0000256" key="8">
    <source>
        <dbReference type="ARBA" id="ARBA00048679"/>
    </source>
</evidence>
<dbReference type="InterPro" id="IPR000719">
    <property type="entry name" value="Prot_kinase_dom"/>
</dbReference>
<dbReference type="Proteomes" id="UP000324705">
    <property type="component" value="Chromosome 2A"/>
</dbReference>
<dbReference type="EMBL" id="LT934113">
    <property type="protein sequence ID" value="VAH39197.1"/>
    <property type="molecule type" value="Genomic_DNA"/>
</dbReference>
<dbReference type="PANTHER" id="PTHR45707:SF72">
    <property type="entry name" value="PROTEIN KINASE DOMAIN-CONTAINING PROTEIN"/>
    <property type="match status" value="1"/>
</dbReference>
<dbReference type="InterPro" id="IPR011009">
    <property type="entry name" value="Kinase-like_dom_sf"/>
</dbReference>
<organism evidence="10 11">
    <name type="scientific">Triticum turgidum subsp. durum</name>
    <name type="common">Durum wheat</name>
    <name type="synonym">Triticum durum</name>
    <dbReference type="NCBI Taxonomy" id="4567"/>
    <lineage>
        <taxon>Eukaryota</taxon>
        <taxon>Viridiplantae</taxon>
        <taxon>Streptophyta</taxon>
        <taxon>Embryophyta</taxon>
        <taxon>Tracheophyta</taxon>
        <taxon>Spermatophyta</taxon>
        <taxon>Magnoliopsida</taxon>
        <taxon>Liliopsida</taxon>
        <taxon>Poales</taxon>
        <taxon>Poaceae</taxon>
        <taxon>BOP clade</taxon>
        <taxon>Pooideae</taxon>
        <taxon>Triticodae</taxon>
        <taxon>Triticeae</taxon>
        <taxon>Triticinae</taxon>
        <taxon>Triticum</taxon>
    </lineage>
</organism>
<sequence>MLQDQSSRPPSIPLQHLKEITNNFSEDRILGHGGIGVVYKDMLHNGEMIIVKKIVLSLMPSPQKQFENEVYHLMIIKNPNVVRCIGYCYEIKNACLEYNGKYVFAEKAERLLCLEYLPKGSLDKYLSDESSGLEWSTCYKIIMGICNGLRHLHEQNDKPIVHLDLKPANIMLDDSMEPKIIDFGVSRLLDKEQTICTSSRDGTLGYMAPEFLHSGTITRKSDIFSLGVIILEIITGRRDYVDVTPNSSY</sequence>
<keyword evidence="2" id="KW-0723">Serine/threonine-protein kinase</keyword>
<dbReference type="SUPFAM" id="SSF56112">
    <property type="entry name" value="Protein kinase-like (PK-like)"/>
    <property type="match status" value="1"/>
</dbReference>
<evidence type="ECO:0000259" key="9">
    <source>
        <dbReference type="PROSITE" id="PS50011"/>
    </source>
</evidence>
<evidence type="ECO:0000256" key="7">
    <source>
        <dbReference type="ARBA" id="ARBA00047899"/>
    </source>
</evidence>
<evidence type="ECO:0000256" key="1">
    <source>
        <dbReference type="ARBA" id="ARBA00012513"/>
    </source>
</evidence>
<evidence type="ECO:0000313" key="10">
    <source>
        <dbReference type="EMBL" id="VAH39197.1"/>
    </source>
</evidence>
<evidence type="ECO:0000256" key="2">
    <source>
        <dbReference type="ARBA" id="ARBA00022527"/>
    </source>
</evidence>
<dbReference type="EC" id="2.7.11.1" evidence="1"/>
<dbReference type="PROSITE" id="PS50011">
    <property type="entry name" value="PROTEIN_KINASE_DOM"/>
    <property type="match status" value="1"/>
</dbReference>
<dbReference type="Gene3D" id="1.10.510.10">
    <property type="entry name" value="Transferase(Phosphotransferase) domain 1"/>
    <property type="match status" value="1"/>
</dbReference>
<keyword evidence="3" id="KW-0808">Transferase</keyword>
<dbReference type="InterPro" id="IPR008271">
    <property type="entry name" value="Ser/Thr_kinase_AS"/>
</dbReference>
<reference evidence="10 11" key="1">
    <citation type="submission" date="2017-09" db="EMBL/GenBank/DDBJ databases">
        <authorList>
            <consortium name="International Durum Wheat Genome Sequencing Consortium (IDWGSC)"/>
            <person name="Milanesi L."/>
        </authorList>
    </citation>
    <scope>NUCLEOTIDE SEQUENCE [LARGE SCALE GENOMIC DNA]</scope>
    <source>
        <strain evidence="11">cv. Svevo</strain>
    </source>
</reference>
<evidence type="ECO:0000313" key="11">
    <source>
        <dbReference type="Proteomes" id="UP000324705"/>
    </source>
</evidence>
<keyword evidence="6" id="KW-0067">ATP-binding</keyword>
<keyword evidence="11" id="KW-1185">Reference proteome</keyword>
<proteinExistence type="predicted"/>
<comment type="catalytic activity">
    <reaction evidence="8">
        <text>L-seryl-[protein] + ATP = O-phospho-L-seryl-[protein] + ADP + H(+)</text>
        <dbReference type="Rhea" id="RHEA:17989"/>
        <dbReference type="Rhea" id="RHEA-COMP:9863"/>
        <dbReference type="Rhea" id="RHEA-COMP:11604"/>
        <dbReference type="ChEBI" id="CHEBI:15378"/>
        <dbReference type="ChEBI" id="CHEBI:29999"/>
        <dbReference type="ChEBI" id="CHEBI:30616"/>
        <dbReference type="ChEBI" id="CHEBI:83421"/>
        <dbReference type="ChEBI" id="CHEBI:456216"/>
        <dbReference type="EC" id="2.7.11.1"/>
    </reaction>
</comment>
<dbReference type="Pfam" id="PF00069">
    <property type="entry name" value="Pkinase"/>
    <property type="match status" value="1"/>
</dbReference>
<protein>
    <recommendedName>
        <fullName evidence="1">non-specific serine/threonine protein kinase</fullName>
        <ecNumber evidence="1">2.7.11.1</ecNumber>
    </recommendedName>
</protein>
<evidence type="ECO:0000256" key="5">
    <source>
        <dbReference type="ARBA" id="ARBA00022777"/>
    </source>
</evidence>
<comment type="catalytic activity">
    <reaction evidence="7">
        <text>L-threonyl-[protein] + ATP = O-phospho-L-threonyl-[protein] + ADP + H(+)</text>
        <dbReference type="Rhea" id="RHEA:46608"/>
        <dbReference type="Rhea" id="RHEA-COMP:11060"/>
        <dbReference type="Rhea" id="RHEA-COMP:11605"/>
        <dbReference type="ChEBI" id="CHEBI:15378"/>
        <dbReference type="ChEBI" id="CHEBI:30013"/>
        <dbReference type="ChEBI" id="CHEBI:30616"/>
        <dbReference type="ChEBI" id="CHEBI:61977"/>
        <dbReference type="ChEBI" id="CHEBI:456216"/>
        <dbReference type="EC" id="2.7.11.1"/>
    </reaction>
</comment>
<name>A0A9R1P9F7_TRITD</name>
<dbReference type="GO" id="GO:0005524">
    <property type="term" value="F:ATP binding"/>
    <property type="evidence" value="ECO:0007669"/>
    <property type="project" value="UniProtKB-KW"/>
</dbReference>
<evidence type="ECO:0000256" key="3">
    <source>
        <dbReference type="ARBA" id="ARBA00022679"/>
    </source>
</evidence>
<evidence type="ECO:0000256" key="6">
    <source>
        <dbReference type="ARBA" id="ARBA00022840"/>
    </source>
</evidence>
<dbReference type="PROSITE" id="PS00108">
    <property type="entry name" value="PROTEIN_KINASE_ST"/>
    <property type="match status" value="1"/>
</dbReference>
<dbReference type="FunFam" id="1.10.510.10:FF:001023">
    <property type="entry name" value="Os07g0541700 protein"/>
    <property type="match status" value="1"/>
</dbReference>
<feature type="domain" description="Protein kinase" evidence="9">
    <location>
        <begin position="24"/>
        <end position="249"/>
    </location>
</feature>
<dbReference type="SMART" id="SM00220">
    <property type="entry name" value="S_TKc"/>
    <property type="match status" value="1"/>
</dbReference>
<evidence type="ECO:0000256" key="4">
    <source>
        <dbReference type="ARBA" id="ARBA00022741"/>
    </source>
</evidence>
<gene>
    <name evidence="10" type="ORF">TRITD_2Av1G290920</name>
</gene>
<accession>A0A9R1P9F7</accession>
<dbReference type="Gene3D" id="3.30.200.20">
    <property type="entry name" value="Phosphorylase Kinase, domain 1"/>
    <property type="match status" value="1"/>
</dbReference>
<keyword evidence="5" id="KW-0418">Kinase</keyword>
<keyword evidence="4" id="KW-0547">Nucleotide-binding</keyword>